<dbReference type="Proteomes" id="UP000076881">
    <property type="component" value="Unassembled WGS sequence"/>
</dbReference>
<dbReference type="EMBL" id="AZHF01000012">
    <property type="protein sequence ID" value="OAA67737.1"/>
    <property type="molecule type" value="Genomic_DNA"/>
</dbReference>
<accession>A0A167ZNR3</accession>
<dbReference type="InterPro" id="IPR029058">
    <property type="entry name" value="AB_hydrolase_fold"/>
</dbReference>
<gene>
    <name evidence="2" type="ORF">LEL_10360</name>
</gene>
<organism evidence="2 3">
    <name type="scientific">Akanthomyces lecanii RCEF 1005</name>
    <dbReference type="NCBI Taxonomy" id="1081108"/>
    <lineage>
        <taxon>Eukaryota</taxon>
        <taxon>Fungi</taxon>
        <taxon>Dikarya</taxon>
        <taxon>Ascomycota</taxon>
        <taxon>Pezizomycotina</taxon>
        <taxon>Sordariomycetes</taxon>
        <taxon>Hypocreomycetidae</taxon>
        <taxon>Hypocreales</taxon>
        <taxon>Cordycipitaceae</taxon>
        <taxon>Akanthomyces</taxon>
        <taxon>Cordyceps confragosa</taxon>
    </lineage>
</organism>
<dbReference type="GO" id="GO:0016787">
    <property type="term" value="F:hydrolase activity"/>
    <property type="evidence" value="ECO:0007669"/>
    <property type="project" value="UniProtKB-KW"/>
</dbReference>
<dbReference type="STRING" id="1081108.A0A167ZNR3"/>
<evidence type="ECO:0000313" key="3">
    <source>
        <dbReference type="Proteomes" id="UP000076881"/>
    </source>
</evidence>
<keyword evidence="3" id="KW-1185">Reference proteome</keyword>
<dbReference type="SUPFAM" id="SSF53474">
    <property type="entry name" value="alpha/beta-Hydrolases"/>
    <property type="match status" value="1"/>
</dbReference>
<keyword evidence="2" id="KW-0378">Hydrolase</keyword>
<dbReference type="InterPro" id="IPR013094">
    <property type="entry name" value="AB_hydrolase_3"/>
</dbReference>
<dbReference type="OrthoDB" id="4865484at2759"/>
<reference evidence="2 3" key="1">
    <citation type="journal article" date="2016" name="Genome Biol. Evol.">
        <title>Divergent and convergent evolution of fungal pathogenicity.</title>
        <authorList>
            <person name="Shang Y."/>
            <person name="Xiao G."/>
            <person name="Zheng P."/>
            <person name="Cen K."/>
            <person name="Zhan S."/>
            <person name="Wang C."/>
        </authorList>
    </citation>
    <scope>NUCLEOTIDE SEQUENCE [LARGE SCALE GENOMIC DNA]</scope>
    <source>
        <strain evidence="2 3">RCEF 1005</strain>
    </source>
</reference>
<dbReference type="Pfam" id="PF07859">
    <property type="entry name" value="Abhydrolase_3"/>
    <property type="match status" value="1"/>
</dbReference>
<dbReference type="Gene3D" id="3.40.50.1820">
    <property type="entry name" value="alpha/beta hydrolase"/>
    <property type="match status" value="1"/>
</dbReference>
<proteinExistence type="predicted"/>
<evidence type="ECO:0000259" key="1">
    <source>
        <dbReference type="Pfam" id="PF07859"/>
    </source>
</evidence>
<dbReference type="AlphaFoldDB" id="A0A167ZNR3"/>
<sequence length="246" mass="28032">MDFAEAIHKYCLRSEDSSYAFPTKLRETPAKHTKCYNGSIHDSESWTEHLLRATLANEQFAANPDSHGHDIYSVAAELYQLIEQVFKTCCILENDHTFADATATYVKGLEWYQNFFRYSKTYTGREPFILFVHTYYHFCILTLLTPYVMDMALVTDGSPPGKICGEAANIILKLMEHRECLAGHTEPRVATHADYLLFDIDYPLAPEGPFPATIHDAEDAVKYLLDSPQEYESTHVSVSGFRLIQI</sequence>
<feature type="domain" description="Alpha/beta hydrolase fold-3" evidence="1">
    <location>
        <begin position="188"/>
        <end position="239"/>
    </location>
</feature>
<protein>
    <submittedName>
        <fullName evidence="2">Alpha/beta hydrolase fold-3</fullName>
    </submittedName>
</protein>
<evidence type="ECO:0000313" key="2">
    <source>
        <dbReference type="EMBL" id="OAA67737.1"/>
    </source>
</evidence>
<comment type="caution">
    <text evidence="2">The sequence shown here is derived from an EMBL/GenBank/DDBJ whole genome shotgun (WGS) entry which is preliminary data.</text>
</comment>
<name>A0A167ZNR3_CORDF</name>